<dbReference type="RefSeq" id="WP_277276161.1">
    <property type="nucleotide sequence ID" value="NZ_JAROCY010000005.1"/>
</dbReference>
<proteinExistence type="predicted"/>
<protein>
    <submittedName>
        <fullName evidence="1">DUF1465 family protein</fullName>
    </submittedName>
</protein>
<name>A0ABT6CI48_9SPHN</name>
<gene>
    <name evidence="1" type="ORF">POM99_07085</name>
</gene>
<evidence type="ECO:0000313" key="2">
    <source>
        <dbReference type="Proteomes" id="UP001222770"/>
    </source>
</evidence>
<reference evidence="1 2" key="1">
    <citation type="submission" date="2023-03" db="EMBL/GenBank/DDBJ databases">
        <title>Novosphingobium cyanobacteriorum sp. nov., isolated from a eutrophic reservoir during the Microcystis bloom period.</title>
        <authorList>
            <person name="Kang M."/>
            <person name="Le V."/>
            <person name="Ko S.-R."/>
            <person name="Lee S.-A."/>
            <person name="Ahn C.-Y."/>
        </authorList>
    </citation>
    <scope>NUCLEOTIDE SEQUENCE [LARGE SCALE GENOMIC DNA]</scope>
    <source>
        <strain evidence="1 2">HBC54</strain>
    </source>
</reference>
<keyword evidence="2" id="KW-1185">Reference proteome</keyword>
<dbReference type="InterPro" id="IPR038301">
    <property type="entry name" value="AraC-like_sf"/>
</dbReference>
<comment type="caution">
    <text evidence="1">The sequence shown here is derived from an EMBL/GenBank/DDBJ whole genome shotgun (WGS) entry which is preliminary data.</text>
</comment>
<organism evidence="1 2">
    <name type="scientific">Novosphingobium cyanobacteriorum</name>
    <dbReference type="NCBI Taxonomy" id="3024215"/>
    <lineage>
        <taxon>Bacteria</taxon>
        <taxon>Pseudomonadati</taxon>
        <taxon>Pseudomonadota</taxon>
        <taxon>Alphaproteobacteria</taxon>
        <taxon>Sphingomonadales</taxon>
        <taxon>Sphingomonadaceae</taxon>
        <taxon>Novosphingobium</taxon>
    </lineage>
</organism>
<dbReference type="InterPro" id="IPR010848">
    <property type="entry name" value="DUF1465"/>
</dbReference>
<evidence type="ECO:0000313" key="1">
    <source>
        <dbReference type="EMBL" id="MDF8332958.1"/>
    </source>
</evidence>
<accession>A0ABT6CI48</accession>
<dbReference type="Pfam" id="PF07323">
    <property type="entry name" value="DUF1465"/>
    <property type="match status" value="1"/>
</dbReference>
<dbReference type="Gene3D" id="1.10.8.930">
    <property type="entry name" value="Protein of unknown function DUF1465"/>
    <property type="match status" value="1"/>
</dbReference>
<sequence>MALMPSLNPRIVEALYGEALALAEAVRACFERLRQQRMTQHAETGHDEDLLRVQISCEALRTTTRVMHCLAWLLNHRAYFAGELSELQLRRHGRLIANFPANDREALAALPAEAQALVHDSERLYERIQRLERAWRGEPQPGLSAIDRLRHRLATRHAG</sequence>
<dbReference type="EMBL" id="JAROCY010000005">
    <property type="protein sequence ID" value="MDF8332958.1"/>
    <property type="molecule type" value="Genomic_DNA"/>
</dbReference>
<dbReference type="Proteomes" id="UP001222770">
    <property type="component" value="Unassembled WGS sequence"/>
</dbReference>